<keyword evidence="4" id="KW-0479">Metal-binding</keyword>
<dbReference type="GO" id="GO:0004659">
    <property type="term" value="F:prenyltransferase activity"/>
    <property type="evidence" value="ECO:0007669"/>
    <property type="project" value="InterPro"/>
</dbReference>
<keyword evidence="5" id="KW-0460">Magnesium</keyword>
<evidence type="ECO:0000256" key="3">
    <source>
        <dbReference type="ARBA" id="ARBA00022679"/>
    </source>
</evidence>
<dbReference type="AlphaFoldDB" id="A0A7S0YGP5"/>
<reference evidence="8" key="1">
    <citation type="submission" date="2021-01" db="EMBL/GenBank/DDBJ databases">
        <authorList>
            <person name="Corre E."/>
            <person name="Pelletier E."/>
            <person name="Niang G."/>
            <person name="Scheremetjew M."/>
            <person name="Finn R."/>
            <person name="Kale V."/>
            <person name="Holt S."/>
            <person name="Cochrane G."/>
            <person name="Meng A."/>
            <person name="Brown T."/>
            <person name="Cohen L."/>
        </authorList>
    </citation>
    <scope>NUCLEOTIDE SEQUENCE</scope>
    <source>
        <strain evidence="8">SAG 63-3</strain>
    </source>
</reference>
<dbReference type="InterPro" id="IPR000092">
    <property type="entry name" value="Polyprenyl_synt"/>
</dbReference>
<dbReference type="NCBIfam" id="TIGR02749">
    <property type="entry name" value="prenyl_cyano"/>
    <property type="match status" value="1"/>
</dbReference>
<gene>
    <name evidence="8" type="ORF">PPAR00522_LOCUS5736</name>
</gene>
<dbReference type="PROSITE" id="PS00444">
    <property type="entry name" value="POLYPRENYL_SYNTHASE_2"/>
    <property type="match status" value="1"/>
</dbReference>
<evidence type="ECO:0000256" key="6">
    <source>
        <dbReference type="ARBA" id="ARBA00023229"/>
    </source>
</evidence>
<proteinExistence type="inferred from homology"/>
<dbReference type="GO" id="GO:0008299">
    <property type="term" value="P:isoprenoid biosynthetic process"/>
    <property type="evidence" value="ECO:0007669"/>
    <property type="project" value="UniProtKB-KW"/>
</dbReference>
<dbReference type="InterPro" id="IPR008949">
    <property type="entry name" value="Isoprenoid_synthase_dom_sf"/>
</dbReference>
<name>A0A7S0YGP5_9CHLO</name>
<evidence type="ECO:0000256" key="1">
    <source>
        <dbReference type="ARBA" id="ARBA00001946"/>
    </source>
</evidence>
<dbReference type="CDD" id="cd00685">
    <property type="entry name" value="Trans_IPPS_HT"/>
    <property type="match status" value="1"/>
</dbReference>
<dbReference type="GO" id="GO:0046872">
    <property type="term" value="F:metal ion binding"/>
    <property type="evidence" value="ECO:0007669"/>
    <property type="project" value="UniProtKB-KW"/>
</dbReference>
<dbReference type="Gene3D" id="1.10.600.10">
    <property type="entry name" value="Farnesyl Diphosphate Synthase"/>
    <property type="match status" value="1"/>
</dbReference>
<comment type="similarity">
    <text evidence="2 7">Belongs to the FPP/GGPP synthase family.</text>
</comment>
<evidence type="ECO:0000256" key="5">
    <source>
        <dbReference type="ARBA" id="ARBA00022842"/>
    </source>
</evidence>
<comment type="cofactor">
    <cofactor evidence="1">
        <name>Mg(2+)</name>
        <dbReference type="ChEBI" id="CHEBI:18420"/>
    </cofactor>
</comment>
<evidence type="ECO:0000256" key="7">
    <source>
        <dbReference type="RuleBase" id="RU004466"/>
    </source>
</evidence>
<evidence type="ECO:0000313" key="8">
    <source>
        <dbReference type="EMBL" id="CAD8769338.1"/>
    </source>
</evidence>
<dbReference type="PANTHER" id="PTHR12001:SF69">
    <property type="entry name" value="ALL TRANS-POLYPRENYL-DIPHOSPHATE SYNTHASE PDSS1"/>
    <property type="match status" value="1"/>
</dbReference>
<dbReference type="SFLD" id="SFLDS00005">
    <property type="entry name" value="Isoprenoid_Synthase_Type_I"/>
    <property type="match status" value="1"/>
</dbReference>
<dbReference type="GO" id="GO:0009507">
    <property type="term" value="C:chloroplast"/>
    <property type="evidence" value="ECO:0007669"/>
    <property type="project" value="TreeGrafter"/>
</dbReference>
<evidence type="ECO:0000256" key="2">
    <source>
        <dbReference type="ARBA" id="ARBA00006706"/>
    </source>
</evidence>
<dbReference type="GO" id="GO:0010236">
    <property type="term" value="P:plastoquinone biosynthetic process"/>
    <property type="evidence" value="ECO:0007669"/>
    <property type="project" value="TreeGrafter"/>
</dbReference>
<accession>A0A7S0YGP5</accession>
<dbReference type="PROSITE" id="PS00723">
    <property type="entry name" value="POLYPRENYL_SYNTHASE_1"/>
    <property type="match status" value="1"/>
</dbReference>
<keyword evidence="6" id="KW-0414">Isoprene biosynthesis</keyword>
<evidence type="ECO:0000256" key="4">
    <source>
        <dbReference type="ARBA" id="ARBA00022723"/>
    </source>
</evidence>
<organism evidence="8">
    <name type="scientific">Polytomella parva</name>
    <dbReference type="NCBI Taxonomy" id="51329"/>
    <lineage>
        <taxon>Eukaryota</taxon>
        <taxon>Viridiplantae</taxon>
        <taxon>Chlorophyta</taxon>
        <taxon>core chlorophytes</taxon>
        <taxon>Chlorophyceae</taxon>
        <taxon>CS clade</taxon>
        <taxon>Chlamydomonadales</taxon>
        <taxon>Chlamydomonadaceae</taxon>
        <taxon>Polytomella</taxon>
    </lineage>
</organism>
<keyword evidence="3 7" id="KW-0808">Transferase</keyword>
<protein>
    <recommendedName>
        <fullName evidence="9">Solanesyl diphosphate synthase</fullName>
    </recommendedName>
</protein>
<sequence>MLCHNQYPCKLLACKQSRSIHHLSNVRIIAAHKLCYLNKVSSLSWGGEVRPLSSSKNNALNTSTKSDVKVNDKGQNIDIKARHSSLEILKNSECSSSDEICKENSEEILLKISAPVQTSLERLTKNLTEAIGKGHPLLMAAAKQIFGGKGKRIRPTIILLIGQATAELLGKSCDADLSARHMRVAEIAEIIHTASLVHDDVLDESDIRRGRRTVNSLYGTRVAVLVGDFLFAQSSWLLSCLGNIEVIGLMSQVIANFAQGEVSQATRLFDCSLSLEQYLEKSFCKTASLIASGSRAAAAVGDCSEEVKTALFQYGRHLGLAFQIVDDVLDFTETTQRLGKPRGQDLASGNLTAPTLYALWANAGKGELKSLIESRFEDPKSLERALQLVEEAGGIMAARRLAAEHAEKARTCLEVLPNYSPARHSLNLIVNYVLLRTR</sequence>
<dbReference type="PANTHER" id="PTHR12001">
    <property type="entry name" value="GERANYLGERANYL PYROPHOSPHATE SYNTHASE"/>
    <property type="match status" value="1"/>
</dbReference>
<dbReference type="EMBL" id="HBFM01008963">
    <property type="protein sequence ID" value="CAD8769338.1"/>
    <property type="molecule type" value="Transcribed_RNA"/>
</dbReference>
<dbReference type="Pfam" id="PF00348">
    <property type="entry name" value="polyprenyl_synt"/>
    <property type="match status" value="1"/>
</dbReference>
<evidence type="ECO:0008006" key="9">
    <source>
        <dbReference type="Google" id="ProtNLM"/>
    </source>
</evidence>
<dbReference type="SUPFAM" id="SSF48576">
    <property type="entry name" value="Terpenoid synthases"/>
    <property type="match status" value="1"/>
</dbReference>
<dbReference type="InterPro" id="IPR033749">
    <property type="entry name" value="Polyprenyl_synt_CS"/>
</dbReference>